<dbReference type="Proteomes" id="UP000253034">
    <property type="component" value="Unassembled WGS sequence"/>
</dbReference>
<dbReference type="AlphaFoldDB" id="A0A369BJX8"/>
<dbReference type="EMBL" id="QPJT01000001">
    <property type="protein sequence ID" value="RCX20908.1"/>
    <property type="molecule type" value="Genomic_DNA"/>
</dbReference>
<reference evidence="1 2" key="1">
    <citation type="submission" date="2018-07" db="EMBL/GenBank/DDBJ databases">
        <title>Genomic Encyclopedia of Type Strains, Phase IV (KMG-IV): sequencing the most valuable type-strain genomes for metagenomic binning, comparative biology and taxonomic classification.</title>
        <authorList>
            <person name="Goeker M."/>
        </authorList>
    </citation>
    <scope>NUCLEOTIDE SEQUENCE [LARGE SCALE GENOMIC DNA]</scope>
    <source>
        <strain evidence="1 2">DSM 27016</strain>
    </source>
</reference>
<evidence type="ECO:0008006" key="3">
    <source>
        <dbReference type="Google" id="ProtNLM"/>
    </source>
</evidence>
<accession>A0A369BJX8</accession>
<dbReference type="RefSeq" id="WP_114295859.1">
    <property type="nucleotide sequence ID" value="NZ_QPJT01000001.1"/>
</dbReference>
<gene>
    <name evidence="1" type="ORF">DFR58_101110</name>
</gene>
<keyword evidence="2" id="KW-1185">Reference proteome</keyword>
<organism evidence="1 2">
    <name type="scientific">Anaerobacterium chartisolvens</name>
    <dbReference type="NCBI Taxonomy" id="1297424"/>
    <lineage>
        <taxon>Bacteria</taxon>
        <taxon>Bacillati</taxon>
        <taxon>Bacillota</taxon>
        <taxon>Clostridia</taxon>
        <taxon>Eubacteriales</taxon>
        <taxon>Oscillospiraceae</taxon>
        <taxon>Anaerobacterium</taxon>
    </lineage>
</organism>
<name>A0A369BJX8_9FIRM</name>
<evidence type="ECO:0000313" key="1">
    <source>
        <dbReference type="EMBL" id="RCX20908.1"/>
    </source>
</evidence>
<sequence>MEKPILFSTSMVKAILAGRKTLTRRIIKRVPPETHRFEEMDDGTFEAYWGGYAPDIPAFIDGCTRMKFRPYCLPGDILWVKETWHYETHMHDLTAGEPDLPSGRYSHRYIYRASNPVYPVDVGVAEHGWRPSIHMPREAARILLKVTDVSAERLQDITEEEARREGAVKTYPYTCPVTGKTAHMQDDNGTFRDGFACIWDSLNAARGFGWDTNPWVWVIEFEREGVK</sequence>
<protein>
    <recommendedName>
        <fullName evidence="3">ASCH domain-containing protein</fullName>
    </recommendedName>
</protein>
<evidence type="ECO:0000313" key="2">
    <source>
        <dbReference type="Proteomes" id="UP000253034"/>
    </source>
</evidence>
<proteinExistence type="predicted"/>
<comment type="caution">
    <text evidence="1">The sequence shown here is derived from an EMBL/GenBank/DDBJ whole genome shotgun (WGS) entry which is preliminary data.</text>
</comment>